<sequence>FLNTIKVSKLVNIQNLVQQTHFLNRSESLQNLFNMLPTCLKKLFETRFYCEKCKSSFSKFKMYDHFGQTLQSQVNLNFCHSCKTVLDLVKPPAILIVHHGQGDIPQDFMFYDKYIKYNLKLVQTNDLINNCCQQLIFELDNDLEVKNLSFELQKQLKQSLICFSRLNQYVANRPIQKQNSYQYIKPELIEEYLRDSTCGDVNALFGPAEFLFYKLENTQRFDFADHKEIFLTSKEITKKTANKTLNIQDIPIQVEQQLKQKQIQFSPNNMRKNVRQIPIELSGYEYLKSLQMQQKEFEKGWDEDEQRSFREQLLITKQMLQ</sequence>
<gene>
    <name evidence="1" type="ORF">TPC1_31598</name>
</gene>
<accession>A0A146JWT5</accession>
<organism evidence="1">
    <name type="scientific">Trepomonas sp. PC1</name>
    <dbReference type="NCBI Taxonomy" id="1076344"/>
    <lineage>
        <taxon>Eukaryota</taxon>
        <taxon>Metamonada</taxon>
        <taxon>Diplomonadida</taxon>
        <taxon>Hexamitidae</taxon>
        <taxon>Hexamitinae</taxon>
        <taxon>Trepomonas</taxon>
    </lineage>
</organism>
<feature type="non-terminal residue" evidence="1">
    <location>
        <position position="1"/>
    </location>
</feature>
<reference evidence="1" key="1">
    <citation type="submission" date="2015-07" db="EMBL/GenBank/DDBJ databases">
        <title>Adaptation to a free-living lifestyle via gene acquisitions in the diplomonad Trepomonas sp. PC1.</title>
        <authorList>
            <person name="Xu F."/>
            <person name="Jerlstrom-Hultqvist J."/>
            <person name="Kolisko M."/>
            <person name="Simpson A.G.B."/>
            <person name="Roger A.J."/>
            <person name="Svard S.G."/>
            <person name="Andersson J.O."/>
        </authorList>
    </citation>
    <scope>NUCLEOTIDE SEQUENCE</scope>
    <source>
        <strain evidence="1">PC1</strain>
    </source>
</reference>
<protein>
    <submittedName>
        <fullName evidence="1">Uncharacterized protein</fullName>
    </submittedName>
</protein>
<evidence type="ECO:0000313" key="1">
    <source>
        <dbReference type="EMBL" id="JAP88907.1"/>
    </source>
</evidence>
<dbReference type="AlphaFoldDB" id="A0A146JWT5"/>
<dbReference type="EMBL" id="GDID01007699">
    <property type="protein sequence ID" value="JAP88907.1"/>
    <property type="molecule type" value="Transcribed_RNA"/>
</dbReference>
<proteinExistence type="predicted"/>
<name>A0A146JWT5_9EUKA</name>